<dbReference type="Proteomes" id="UP000078550">
    <property type="component" value="Unassembled WGS sequence"/>
</dbReference>
<dbReference type="SUPFAM" id="SSF111126">
    <property type="entry name" value="Ligand-binding domain in the NO signalling and Golgi transport"/>
    <property type="match status" value="1"/>
</dbReference>
<accession>A0A1A8Z526</accession>
<dbReference type="Gene3D" id="3.30.1380.20">
    <property type="entry name" value="Trafficking protein particle complex subunit 3"/>
    <property type="match status" value="1"/>
</dbReference>
<keyword evidence="3" id="KW-1133">Transmembrane helix</keyword>
<dbReference type="PANTHER" id="PTHR12817">
    <property type="entry name" value="TRAFFICKING PROTEIN PARTICLE COMPLEX SUBUNIT 6B"/>
    <property type="match status" value="1"/>
</dbReference>
<keyword evidence="3" id="KW-0812">Transmembrane</keyword>
<reference evidence="5" key="1">
    <citation type="submission" date="2016-05" db="EMBL/GenBank/DDBJ databases">
        <authorList>
            <person name="Naeem Raeece"/>
        </authorList>
    </citation>
    <scope>NUCLEOTIDE SEQUENCE [LARGE SCALE GENOMIC DNA]</scope>
</reference>
<proteinExistence type="inferred from homology"/>
<comment type="similarity">
    <text evidence="1">Belongs to the TRAPP small subunits family. BET3 subfamily.</text>
</comment>
<evidence type="ECO:0000313" key="4">
    <source>
        <dbReference type="EMBL" id="SBT38952.1"/>
    </source>
</evidence>
<dbReference type="GO" id="GO:0006888">
    <property type="term" value="P:endoplasmic reticulum to Golgi vesicle-mediated transport"/>
    <property type="evidence" value="ECO:0007669"/>
    <property type="project" value="TreeGrafter"/>
</dbReference>
<dbReference type="GO" id="GO:0005801">
    <property type="term" value="C:cis-Golgi network"/>
    <property type="evidence" value="ECO:0007669"/>
    <property type="project" value="TreeGrafter"/>
</dbReference>
<dbReference type="PANTHER" id="PTHR12817:SF0">
    <property type="entry name" value="GEO08327P1"/>
    <property type="match status" value="1"/>
</dbReference>
<evidence type="ECO:0000256" key="2">
    <source>
        <dbReference type="SAM" id="MobiDB-lite"/>
    </source>
</evidence>
<evidence type="ECO:0000256" key="1">
    <source>
        <dbReference type="ARBA" id="ARBA00006218"/>
    </source>
</evidence>
<protein>
    <submittedName>
        <fullName evidence="4">Trafficking protein particle complex subunit 6A, putative</fullName>
    </submittedName>
</protein>
<dbReference type="CDD" id="cd14944">
    <property type="entry name" value="TRAPPC6A_Trs33"/>
    <property type="match status" value="1"/>
</dbReference>
<dbReference type="InterPro" id="IPR037992">
    <property type="entry name" value="TRAPPC6/Trs33"/>
</dbReference>
<dbReference type="InterPro" id="IPR024096">
    <property type="entry name" value="NO_sig/Golgi_transp_ligand-bd"/>
</dbReference>
<feature type="transmembrane region" description="Helical" evidence="3">
    <location>
        <begin position="377"/>
        <end position="400"/>
    </location>
</feature>
<dbReference type="EMBL" id="FLRE01000141">
    <property type="protein sequence ID" value="SBT38952.1"/>
    <property type="molecule type" value="Genomic_DNA"/>
</dbReference>
<dbReference type="InterPro" id="IPR007194">
    <property type="entry name" value="TRAPP_component"/>
</dbReference>
<sequence length="405" mass="45669">MGTHHVGGILFLNVPLPHFPYKHISEKDTVKCEPMGTATIKVNNCIHLIFLKFSLEENPGYVTFPKQESKKMSEGKISKTGLLLLINEIINLNIELLRNNELEVSSCGSSDHPPHGDVQEKRLSCGDEQSKNEQGKSKHGKNEQGKSEHGKNEHGKNEQGKNEQGKNEQGKNEHGKNEHGKNEHGKNEQGKNEQGKGEQSRGEQSRGDAKRKSSIGEGCYYGLTQLETCSMNLLSAKMKEMGKSIGIRLIERTLIYKNEFTDVKDILKFIGRDVWYILFNKNADKLQTHRKGVYIIVDNDIGMYLKHVLIDNETNHKNSFIHCFLTLIIGILKGILSRFKIKGYITYSLDYPHCKHSNSSAGCGEEAKTNLPFSCTFPFFVVAIPIRFLFLTFSLGSFQINIIDD</sequence>
<dbReference type="GO" id="GO:0030008">
    <property type="term" value="C:TRAPP complex"/>
    <property type="evidence" value="ECO:0007669"/>
    <property type="project" value="TreeGrafter"/>
</dbReference>
<evidence type="ECO:0000256" key="3">
    <source>
        <dbReference type="SAM" id="Phobius"/>
    </source>
</evidence>
<name>A0A1A8Z526_PLAOA</name>
<evidence type="ECO:0000313" key="5">
    <source>
        <dbReference type="Proteomes" id="UP000078550"/>
    </source>
</evidence>
<keyword evidence="3" id="KW-0472">Membrane</keyword>
<dbReference type="Pfam" id="PF04051">
    <property type="entry name" value="TRAPP"/>
    <property type="match status" value="1"/>
</dbReference>
<feature type="compositionally biased region" description="Basic and acidic residues" evidence="2">
    <location>
        <begin position="112"/>
        <end position="211"/>
    </location>
</feature>
<dbReference type="GO" id="GO:0005802">
    <property type="term" value="C:trans-Golgi network"/>
    <property type="evidence" value="ECO:0007669"/>
    <property type="project" value="TreeGrafter"/>
</dbReference>
<organism evidence="4 5">
    <name type="scientific">Plasmodium ovale wallikeri</name>
    <dbReference type="NCBI Taxonomy" id="864142"/>
    <lineage>
        <taxon>Eukaryota</taxon>
        <taxon>Sar</taxon>
        <taxon>Alveolata</taxon>
        <taxon>Apicomplexa</taxon>
        <taxon>Aconoidasida</taxon>
        <taxon>Haemosporida</taxon>
        <taxon>Plasmodiidae</taxon>
        <taxon>Plasmodium</taxon>
        <taxon>Plasmodium (Plasmodium)</taxon>
    </lineage>
</organism>
<feature type="region of interest" description="Disordered" evidence="2">
    <location>
        <begin position="104"/>
        <end position="213"/>
    </location>
</feature>
<gene>
    <name evidence="4" type="ORF">POVWA2_036800</name>
</gene>
<dbReference type="AlphaFoldDB" id="A0A1A8Z526"/>